<dbReference type="InterPro" id="IPR023753">
    <property type="entry name" value="FAD/NAD-binding_dom"/>
</dbReference>
<keyword evidence="5" id="KW-1185">Reference proteome</keyword>
<dbReference type="InterPro" id="IPR050097">
    <property type="entry name" value="Ferredoxin-NADP_redctase_2"/>
</dbReference>
<dbReference type="Gene3D" id="3.50.50.60">
    <property type="entry name" value="FAD/NAD(P)-binding domain"/>
    <property type="match status" value="2"/>
</dbReference>
<dbReference type="PANTHER" id="PTHR48105">
    <property type="entry name" value="THIOREDOXIN REDUCTASE 1-RELATED-RELATED"/>
    <property type="match status" value="1"/>
</dbReference>
<dbReference type="KEGG" id="tvo:TVG1183005"/>
<name>Q979K8_THEVO</name>
<dbReference type="Pfam" id="PF07992">
    <property type="entry name" value="Pyr_redox_2"/>
    <property type="match status" value="1"/>
</dbReference>
<dbReference type="PaxDb" id="273116-14325391"/>
<dbReference type="Proteomes" id="UP000001017">
    <property type="component" value="Chromosome"/>
</dbReference>
<dbReference type="PRINTS" id="PR00469">
    <property type="entry name" value="PNDRDTASEII"/>
</dbReference>
<dbReference type="STRING" id="273116.gene:9381952"/>
<dbReference type="PRINTS" id="PR00368">
    <property type="entry name" value="FADPNR"/>
</dbReference>
<evidence type="ECO:0000259" key="3">
    <source>
        <dbReference type="Pfam" id="PF07992"/>
    </source>
</evidence>
<feature type="domain" description="FAD/NAD(P)-binding" evidence="3">
    <location>
        <begin position="23"/>
        <end position="310"/>
    </location>
</feature>
<gene>
    <name evidence="4" type="ORF">TVG1183005</name>
</gene>
<evidence type="ECO:0000313" key="5">
    <source>
        <dbReference type="Proteomes" id="UP000001017"/>
    </source>
</evidence>
<reference evidence="4 5" key="2">
    <citation type="journal article" date="2000" name="Proc. Natl. Acad. Sci. U.S.A.">
        <title>Archaeal adaptation to higher temperatures revealed by genomic sequence of Thermoplasma volcanium.</title>
        <authorList>
            <person name="Kawashima T."/>
            <person name="Amano N."/>
            <person name="Koike H."/>
            <person name="Makino S."/>
            <person name="Higuchi S."/>
            <person name="Kawashima-Ohya Y."/>
            <person name="Watanabe K."/>
            <person name="Yamazaki M."/>
            <person name="Kanehori K."/>
            <person name="Kawamoto T."/>
            <person name="Nunoshiba T."/>
            <person name="Yamamoto Y."/>
            <person name="Aramaki H."/>
            <person name="Makino K."/>
            <person name="Suzuki M."/>
        </authorList>
    </citation>
    <scope>NUCLEOTIDE SEQUENCE [LARGE SCALE GENOMIC DNA]</scope>
    <source>
        <strain evidence="5">ATCC 51530 / DSM 4299 / JCM 9571 / NBRC 15438 / GSS1</strain>
    </source>
</reference>
<sequence length="326" mass="34856">MNLYRGMEFNLRSVSTEAKERDFDVIIIGAGAAGFSAAVYASRSGLSAVILDKNVAGGLTAEAPLVENYLGFKSIVGSDLAKNFAEHASEYASIREGVEVKSVKKGDGGFIVDTSDGEYHSKYIIITTGTTHKHLGVKGEAEYFGKGVSYCSTCDGYLFKNKNVVTIGGGNSGAIAAISMSEYVKNATIVEYMPRYMCENAYIEEIKKRKIPYIMNAQVTEIVGDGKKVTGVKYKDRSSGEEKTLPADGVFVYVGLIPQTSFLKDSGVKLDERGYIIVDGRQRTNVPGIYAAGDVTSGSFAQIASAVGDGCKAALSLYSDTISSKK</sequence>
<dbReference type="AlphaFoldDB" id="Q979K8"/>
<protein>
    <submittedName>
        <fullName evidence="4">Thioredoxin reductase</fullName>
    </submittedName>
</protein>
<reference evidence="4 5" key="1">
    <citation type="journal article" date="1999" name="Proc. Jpn. Acad.">
        <title>Determination of the complete genomic DNA sequence of Thermoplasma volvanium GSS1.</title>
        <authorList>
            <person name="Kawashima T."/>
            <person name="Yamamoto Y."/>
            <person name="Aramaki H."/>
            <person name="Nunoshiba T."/>
            <person name="Kawamoto T."/>
            <person name="Watanabe K."/>
            <person name="Yamazaki M."/>
            <person name="Kanehori K."/>
            <person name="Amano N."/>
            <person name="Ohya Y."/>
            <person name="Makino K."/>
            <person name="Suzuki M."/>
        </authorList>
    </citation>
    <scope>NUCLEOTIDE SEQUENCE [LARGE SCALE GENOMIC DNA]</scope>
    <source>
        <strain evidence="5">ATCC 51530 / DSM 4299 / JCM 9571 / NBRC 15438 / GSS1</strain>
    </source>
</reference>
<accession>Q979K8</accession>
<evidence type="ECO:0000256" key="2">
    <source>
        <dbReference type="ARBA" id="ARBA00023002"/>
    </source>
</evidence>
<dbReference type="EMBL" id="BA000011">
    <property type="protein sequence ID" value="BAB60295.1"/>
    <property type="molecule type" value="Genomic_DNA"/>
</dbReference>
<evidence type="ECO:0000256" key="1">
    <source>
        <dbReference type="ARBA" id="ARBA00022630"/>
    </source>
</evidence>
<dbReference type="eggNOG" id="arCOG01296">
    <property type="taxonomic scope" value="Archaea"/>
</dbReference>
<keyword evidence="2" id="KW-0560">Oxidoreductase</keyword>
<dbReference type="PhylomeDB" id="Q979K8"/>
<evidence type="ECO:0000313" key="4">
    <source>
        <dbReference type="EMBL" id="BAB60295.1"/>
    </source>
</evidence>
<dbReference type="HOGENOM" id="CLU_031864_5_3_2"/>
<dbReference type="SUPFAM" id="SSF51905">
    <property type="entry name" value="FAD/NAD(P)-binding domain"/>
    <property type="match status" value="1"/>
</dbReference>
<organism evidence="4 5">
    <name type="scientific">Thermoplasma volcanium (strain ATCC 51530 / DSM 4299 / JCM 9571 / NBRC 15438 / GSS1)</name>
    <dbReference type="NCBI Taxonomy" id="273116"/>
    <lineage>
        <taxon>Archaea</taxon>
        <taxon>Methanobacteriati</taxon>
        <taxon>Thermoplasmatota</taxon>
        <taxon>Thermoplasmata</taxon>
        <taxon>Thermoplasmatales</taxon>
        <taxon>Thermoplasmataceae</taxon>
        <taxon>Thermoplasma</taxon>
    </lineage>
</organism>
<dbReference type="InterPro" id="IPR036188">
    <property type="entry name" value="FAD/NAD-bd_sf"/>
</dbReference>
<keyword evidence="1" id="KW-0285">Flavoprotein</keyword>
<dbReference type="GO" id="GO:0016491">
    <property type="term" value="F:oxidoreductase activity"/>
    <property type="evidence" value="ECO:0007669"/>
    <property type="project" value="UniProtKB-KW"/>
</dbReference>
<proteinExistence type="predicted"/>